<evidence type="ECO:0000256" key="1">
    <source>
        <dbReference type="SAM" id="MobiDB-lite"/>
    </source>
</evidence>
<protein>
    <submittedName>
        <fullName evidence="2">Uncharacterized protein</fullName>
    </submittedName>
</protein>
<dbReference type="AlphaFoldDB" id="A0A158K208"/>
<keyword evidence="3" id="KW-1185">Reference proteome</keyword>
<name>A0A158K208_9BURK</name>
<dbReference type="RefSeq" id="WP_061149102.1">
    <property type="nucleotide sequence ID" value="NZ_FCOM02000023.1"/>
</dbReference>
<evidence type="ECO:0000313" key="2">
    <source>
        <dbReference type="EMBL" id="SAL74759.1"/>
    </source>
</evidence>
<dbReference type="EMBL" id="FCOM02000023">
    <property type="protein sequence ID" value="SAL74759.1"/>
    <property type="molecule type" value="Genomic_DNA"/>
</dbReference>
<proteinExistence type="predicted"/>
<sequence length="73" mass="8152">MKFHLQPGVYAEKKPKPRRQALHRSVERVCTLVVIRDNEIDVSDVGGHGDVALPARSHGSTLQSRLFPPLRSP</sequence>
<feature type="region of interest" description="Disordered" evidence="1">
    <location>
        <begin position="45"/>
        <end position="73"/>
    </location>
</feature>
<comment type="caution">
    <text evidence="2">The sequence shown here is derived from an EMBL/GenBank/DDBJ whole genome shotgun (WGS) entry which is preliminary data.</text>
</comment>
<evidence type="ECO:0000313" key="3">
    <source>
        <dbReference type="Proteomes" id="UP000055019"/>
    </source>
</evidence>
<gene>
    <name evidence="2" type="ORF">AWB74_04706</name>
</gene>
<dbReference type="Proteomes" id="UP000055019">
    <property type="component" value="Unassembled WGS sequence"/>
</dbReference>
<dbReference type="OrthoDB" id="8967481at2"/>
<accession>A0A158K208</accession>
<reference evidence="2" key="1">
    <citation type="submission" date="2016-01" db="EMBL/GenBank/DDBJ databases">
        <authorList>
            <person name="Peeters C."/>
        </authorList>
    </citation>
    <scope>NUCLEOTIDE SEQUENCE [LARGE SCALE GENOMIC DNA]</scope>
    <source>
        <strain evidence="2">LMG 29317</strain>
    </source>
</reference>
<organism evidence="2 3">
    <name type="scientific">Caballeronia arvi</name>
    <dbReference type="NCBI Taxonomy" id="1777135"/>
    <lineage>
        <taxon>Bacteria</taxon>
        <taxon>Pseudomonadati</taxon>
        <taxon>Pseudomonadota</taxon>
        <taxon>Betaproteobacteria</taxon>
        <taxon>Burkholderiales</taxon>
        <taxon>Burkholderiaceae</taxon>
        <taxon>Caballeronia</taxon>
    </lineage>
</organism>